<geneLocation type="mitochondrion" evidence="20"/>
<dbReference type="InterPro" id="IPR001750">
    <property type="entry name" value="ND/Mrp_TM"/>
</dbReference>
<evidence type="ECO:0000256" key="15">
    <source>
        <dbReference type="ARBA" id="ARBA00023128"/>
    </source>
</evidence>
<evidence type="ECO:0000313" key="20">
    <source>
        <dbReference type="EMBL" id="QHR84889.1"/>
    </source>
</evidence>
<evidence type="ECO:0000256" key="10">
    <source>
        <dbReference type="ARBA" id="ARBA00022967"/>
    </source>
</evidence>
<dbReference type="PANTHER" id="PTHR46552">
    <property type="entry name" value="NADH-UBIQUINONE OXIDOREDUCTASE CHAIN 2"/>
    <property type="match status" value="1"/>
</dbReference>
<accession>A0A6B9XMG0</accession>
<feature type="transmembrane region" description="Helical" evidence="18">
    <location>
        <begin position="315"/>
        <end position="333"/>
    </location>
</feature>
<evidence type="ECO:0000259" key="19">
    <source>
        <dbReference type="Pfam" id="PF00361"/>
    </source>
</evidence>
<sequence>MSLIFYTFFIPMLILSNFFILFTNSMFFMWMTMEINLMCFISIILSNKNINKEISMNYFLIQTLNSYIFISMSMMNYLNLNKTSCMMIILMVMFAKMGLPPFHYWYIKMVKNMNWMMFFINSNVQKFIPLMIINKMNFMNFNLMNLMIFMNLISSVYMSFLGLNMNNLKLIMSFSSIIQTSWIMIMMILNEILWMIYYLIYSLISLNIMMIFYKFNINNLIDMNIIKFNKINMFYILMLSMMSLAGLPPFIGFMNKWMMMWNLFTKISPYMIFTMIFISLINLFFYTRLIYSTLMIFFYSNNLMYKFINFKNNKILTMIILNNFMFMLIMIELI</sequence>
<comment type="similarity">
    <text evidence="3 18">Belongs to the complex I subunit 2 family.</text>
</comment>
<keyword evidence="12 18" id="KW-1133">Transmembrane helix</keyword>
<dbReference type="PANTHER" id="PTHR46552:SF1">
    <property type="entry name" value="NADH-UBIQUINONE OXIDOREDUCTASE CHAIN 2"/>
    <property type="match status" value="1"/>
</dbReference>
<evidence type="ECO:0000256" key="18">
    <source>
        <dbReference type="RuleBase" id="RU003403"/>
    </source>
</evidence>
<dbReference type="GO" id="GO:0006120">
    <property type="term" value="P:mitochondrial electron transport, NADH to ubiquinone"/>
    <property type="evidence" value="ECO:0007669"/>
    <property type="project" value="InterPro"/>
</dbReference>
<keyword evidence="9 18" id="KW-0999">Mitochondrion inner membrane</keyword>
<feature type="transmembrane region" description="Helical" evidence="18">
    <location>
        <begin position="271"/>
        <end position="294"/>
    </location>
</feature>
<feature type="transmembrane region" description="Helical" evidence="18">
    <location>
        <begin position="5"/>
        <end position="22"/>
    </location>
</feature>
<dbReference type="Pfam" id="PF00361">
    <property type="entry name" value="Proton_antipo_M"/>
    <property type="match status" value="1"/>
</dbReference>
<organism evidence="20">
    <name type="scientific">Aenasius arizonensis</name>
    <dbReference type="NCBI Taxonomy" id="2058190"/>
    <lineage>
        <taxon>Eukaryota</taxon>
        <taxon>Metazoa</taxon>
        <taxon>Ecdysozoa</taxon>
        <taxon>Arthropoda</taxon>
        <taxon>Hexapoda</taxon>
        <taxon>Insecta</taxon>
        <taxon>Pterygota</taxon>
        <taxon>Neoptera</taxon>
        <taxon>Endopterygota</taxon>
        <taxon>Hymenoptera</taxon>
        <taxon>Apocrita</taxon>
        <taxon>Proctotrupomorpha</taxon>
        <taxon>Chalcidoidea</taxon>
        <taxon>Encyrtidae</taxon>
        <taxon>Tetracneminae</taxon>
        <taxon>Aenasius</taxon>
    </lineage>
</organism>
<comment type="function">
    <text evidence="1">Core subunit of the mitochondrial membrane respiratory chain NADH dehydrogenase (Complex I) that is believed to belong to the minimal assembly required for catalysis. Complex I functions in the transfer of electrons from NADH to the respiratory chain. The immediate electron acceptor for the enzyme is believed to be ubiquinone.</text>
</comment>
<comment type="subcellular location">
    <subcellularLocation>
        <location evidence="2 18">Mitochondrion inner membrane</location>
        <topology evidence="2 18">Multi-pass membrane protein</topology>
    </subcellularLocation>
</comment>
<dbReference type="GO" id="GO:0008137">
    <property type="term" value="F:NADH dehydrogenase (ubiquinone) activity"/>
    <property type="evidence" value="ECO:0007669"/>
    <property type="project" value="UniProtKB-EC"/>
</dbReference>
<dbReference type="GO" id="GO:0005743">
    <property type="term" value="C:mitochondrial inner membrane"/>
    <property type="evidence" value="ECO:0007669"/>
    <property type="project" value="UniProtKB-SubCell"/>
</dbReference>
<keyword evidence="6" id="KW-0813">Transport</keyword>
<gene>
    <name evidence="20" type="primary">nad2</name>
</gene>
<evidence type="ECO:0000256" key="3">
    <source>
        <dbReference type="ARBA" id="ARBA00007012"/>
    </source>
</evidence>
<feature type="transmembrane region" description="Helical" evidence="18">
    <location>
        <begin position="58"/>
        <end position="80"/>
    </location>
</feature>
<evidence type="ECO:0000256" key="5">
    <source>
        <dbReference type="ARBA" id="ARBA00021008"/>
    </source>
</evidence>
<keyword evidence="15 18" id="KW-0496">Mitochondrion</keyword>
<dbReference type="EMBL" id="MK630013">
    <property type="protein sequence ID" value="QHR84889.1"/>
    <property type="molecule type" value="Genomic_DNA"/>
</dbReference>
<keyword evidence="13 18" id="KW-0520">NAD</keyword>
<protein>
    <recommendedName>
        <fullName evidence="5 18">NADH-ubiquinone oxidoreductase chain 2</fullName>
        <ecNumber evidence="4 18">7.1.1.2</ecNumber>
    </recommendedName>
</protein>
<evidence type="ECO:0000256" key="14">
    <source>
        <dbReference type="ARBA" id="ARBA00023075"/>
    </source>
</evidence>
<dbReference type="EC" id="7.1.1.2" evidence="4 18"/>
<keyword evidence="11 18" id="KW-0249">Electron transport</keyword>
<evidence type="ECO:0000256" key="2">
    <source>
        <dbReference type="ARBA" id="ARBA00004448"/>
    </source>
</evidence>
<keyword evidence="10 18" id="KW-1278">Translocase</keyword>
<dbReference type="AlphaFoldDB" id="A0A6B9XMG0"/>
<evidence type="ECO:0000256" key="4">
    <source>
        <dbReference type="ARBA" id="ARBA00012944"/>
    </source>
</evidence>
<keyword evidence="14 18" id="KW-0830">Ubiquinone</keyword>
<comment type="catalytic activity">
    <reaction evidence="17 18">
        <text>a ubiquinone + NADH + 5 H(+)(in) = a ubiquinol + NAD(+) + 4 H(+)(out)</text>
        <dbReference type="Rhea" id="RHEA:29091"/>
        <dbReference type="Rhea" id="RHEA-COMP:9565"/>
        <dbReference type="Rhea" id="RHEA-COMP:9566"/>
        <dbReference type="ChEBI" id="CHEBI:15378"/>
        <dbReference type="ChEBI" id="CHEBI:16389"/>
        <dbReference type="ChEBI" id="CHEBI:17976"/>
        <dbReference type="ChEBI" id="CHEBI:57540"/>
        <dbReference type="ChEBI" id="CHEBI:57945"/>
        <dbReference type="EC" id="7.1.1.2"/>
    </reaction>
</comment>
<evidence type="ECO:0000256" key="7">
    <source>
        <dbReference type="ARBA" id="ARBA00022660"/>
    </source>
</evidence>
<reference evidence="20" key="1">
    <citation type="journal article" date="2019" name="Mitochondrial DNA Part B Resour">
        <title>The mitochondrial genome of Aenasius arizonensis (Hymenoptera: Encyrtidae) with novel gene order.</title>
        <authorList>
            <person name="Ma Y."/>
            <person name="Zheng B.-Y."/>
            <person name="Zhu J.-C."/>
            <person name="Tang P."/>
            <person name="Chen X.-X."/>
        </authorList>
    </citation>
    <scope>NUCLEOTIDE SEQUENCE</scope>
</reference>
<keyword evidence="8 18" id="KW-0812">Transmembrane</keyword>
<evidence type="ECO:0000256" key="6">
    <source>
        <dbReference type="ARBA" id="ARBA00022448"/>
    </source>
</evidence>
<feature type="transmembrane region" description="Helical" evidence="18">
    <location>
        <begin position="234"/>
        <end position="251"/>
    </location>
</feature>
<evidence type="ECO:0000256" key="16">
    <source>
        <dbReference type="ARBA" id="ARBA00023136"/>
    </source>
</evidence>
<name>A0A6B9XMG0_9HYME</name>
<evidence type="ECO:0000256" key="9">
    <source>
        <dbReference type="ARBA" id="ARBA00022792"/>
    </source>
</evidence>
<evidence type="ECO:0000256" key="17">
    <source>
        <dbReference type="ARBA" id="ARBA00049551"/>
    </source>
</evidence>
<dbReference type="PRINTS" id="PR01436">
    <property type="entry name" value="NADHDHGNASE2"/>
</dbReference>
<dbReference type="InterPro" id="IPR050175">
    <property type="entry name" value="Complex_I_Subunit_2"/>
</dbReference>
<proteinExistence type="inferred from homology"/>
<feature type="transmembrane region" description="Helical" evidence="18">
    <location>
        <begin position="86"/>
        <end position="107"/>
    </location>
</feature>
<dbReference type="InterPro" id="IPR003917">
    <property type="entry name" value="NADH_UbQ_OxRdtase_chain2"/>
</dbReference>
<feature type="transmembrane region" description="Helical" evidence="18">
    <location>
        <begin position="144"/>
        <end position="163"/>
    </location>
</feature>
<keyword evidence="7 18" id="KW-0679">Respiratory chain</keyword>
<evidence type="ECO:0000256" key="1">
    <source>
        <dbReference type="ARBA" id="ARBA00003257"/>
    </source>
</evidence>
<comment type="function">
    <text evidence="18">Core subunit of the mitochondrial membrane respiratory chain NADH dehydrogenase (Complex I) which catalyzes electron transfer from NADH through the respiratory chain, using ubiquinone as an electron acceptor. Essential for the catalytic activity and assembly of complex I.</text>
</comment>
<evidence type="ECO:0000256" key="13">
    <source>
        <dbReference type="ARBA" id="ARBA00023027"/>
    </source>
</evidence>
<feature type="domain" description="NADH:quinone oxidoreductase/Mrp antiporter transmembrane" evidence="19">
    <location>
        <begin position="24"/>
        <end position="280"/>
    </location>
</feature>
<evidence type="ECO:0000256" key="11">
    <source>
        <dbReference type="ARBA" id="ARBA00022982"/>
    </source>
</evidence>
<evidence type="ECO:0000256" key="8">
    <source>
        <dbReference type="ARBA" id="ARBA00022692"/>
    </source>
</evidence>
<keyword evidence="16 18" id="KW-0472">Membrane</keyword>
<evidence type="ECO:0000256" key="12">
    <source>
        <dbReference type="ARBA" id="ARBA00022989"/>
    </source>
</evidence>
<feature type="transmembrane region" description="Helical" evidence="18">
    <location>
        <begin position="28"/>
        <end position="46"/>
    </location>
</feature>